<evidence type="ECO:0008006" key="3">
    <source>
        <dbReference type="Google" id="ProtNLM"/>
    </source>
</evidence>
<evidence type="ECO:0000313" key="1">
    <source>
        <dbReference type="EMBL" id="MCC8362004.1"/>
    </source>
</evidence>
<keyword evidence="2" id="KW-1185">Reference proteome</keyword>
<accession>A0ABS8JEL4</accession>
<comment type="caution">
    <text evidence="1">The sequence shown here is derived from an EMBL/GenBank/DDBJ whole genome shotgun (WGS) entry which is preliminary data.</text>
</comment>
<evidence type="ECO:0000313" key="2">
    <source>
        <dbReference type="Proteomes" id="UP001165293"/>
    </source>
</evidence>
<dbReference type="EMBL" id="JAJGAK010000001">
    <property type="protein sequence ID" value="MCC8362004.1"/>
    <property type="molecule type" value="Genomic_DNA"/>
</dbReference>
<name>A0ABS8JEL4_9GAMM</name>
<reference evidence="1" key="1">
    <citation type="submission" date="2021-10" db="EMBL/GenBank/DDBJ databases">
        <authorList>
            <person name="Lyu M."/>
            <person name="Wang X."/>
            <person name="Meng X."/>
            <person name="Xu K."/>
        </authorList>
    </citation>
    <scope>NUCLEOTIDE SEQUENCE</scope>
    <source>
        <strain evidence="1">A6</strain>
    </source>
</reference>
<dbReference type="Proteomes" id="UP001165293">
    <property type="component" value="Unassembled WGS sequence"/>
</dbReference>
<dbReference type="RefSeq" id="WP_230525641.1">
    <property type="nucleotide sequence ID" value="NZ_JAJGAK010000001.1"/>
</dbReference>
<sequence>MSALLLAAAPLAAVAQSDVIRNDEVLDGDRLEAWAMHYMTASTLMTAFGPTPALAPGQWEVAVELGEVPHLNAEQRVVGFNGVKNEDLNKSPVFGRVRGFIGLPWGFVGELAWTPPVEIDGAKPRDLWAAALSKRVVDKDGIVVSLRAFGQHGAVVGDVTCPAALAGVRDFVANPYGCEAPSSDTLHLNYYGLESTAALQHGAWTWHLTGGIVRMENEVQVDALTFGFRDRSRLTATDDVGYLAFGVGRALPNGWGLAAEVLYVPLTVVRPTTDSPDNDPMLSFRLQVRYALDAR</sequence>
<protein>
    <recommendedName>
        <fullName evidence="3">Transporter</fullName>
    </recommendedName>
</protein>
<proteinExistence type="predicted"/>
<organism evidence="1 2">
    <name type="scientific">Noviluteimonas lactosilytica</name>
    <dbReference type="NCBI Taxonomy" id="2888523"/>
    <lineage>
        <taxon>Bacteria</taxon>
        <taxon>Pseudomonadati</taxon>
        <taxon>Pseudomonadota</taxon>
        <taxon>Gammaproteobacteria</taxon>
        <taxon>Lysobacterales</taxon>
        <taxon>Lysobacteraceae</taxon>
        <taxon>Noviluteimonas</taxon>
    </lineage>
</organism>
<gene>
    <name evidence="1" type="ORF">LK996_02750</name>
</gene>